<sequence length="72" mass="7895">MVEYYDDYLDEEPTRSVVRWMDRPPVQVGVAGLSTAVAGAFLLGVVAAFGVLAVTGHFSLRQVDNRTSRSIH</sequence>
<gene>
    <name evidence="2" type="ORF">ABID41_001173</name>
</gene>
<proteinExistence type="predicted"/>
<dbReference type="EMBL" id="JBEPLU010000001">
    <property type="protein sequence ID" value="MET3526078.1"/>
    <property type="molecule type" value="Genomic_DNA"/>
</dbReference>
<reference evidence="2 3" key="1">
    <citation type="submission" date="2024-06" db="EMBL/GenBank/DDBJ databases">
        <title>Genomic Encyclopedia of Type Strains, Phase IV (KMG-IV): sequencing the most valuable type-strain genomes for metagenomic binning, comparative biology and taxonomic classification.</title>
        <authorList>
            <person name="Goeker M."/>
        </authorList>
    </citation>
    <scope>NUCLEOTIDE SEQUENCE [LARGE SCALE GENOMIC DNA]</scope>
    <source>
        <strain evidence="2 3">DSM 17809</strain>
    </source>
</reference>
<dbReference type="Proteomes" id="UP001549110">
    <property type="component" value="Unassembled WGS sequence"/>
</dbReference>
<keyword evidence="1" id="KW-0812">Transmembrane</keyword>
<keyword evidence="1" id="KW-1133">Transmembrane helix</keyword>
<feature type="transmembrane region" description="Helical" evidence="1">
    <location>
        <begin position="30"/>
        <end position="60"/>
    </location>
</feature>
<protein>
    <submittedName>
        <fullName evidence="2">Uncharacterized protein</fullName>
    </submittedName>
</protein>
<evidence type="ECO:0000256" key="1">
    <source>
        <dbReference type="SAM" id="Phobius"/>
    </source>
</evidence>
<organism evidence="2 3">
    <name type="scientific">Phenylobacterium koreense</name>
    <dbReference type="NCBI Taxonomy" id="266125"/>
    <lineage>
        <taxon>Bacteria</taxon>
        <taxon>Pseudomonadati</taxon>
        <taxon>Pseudomonadota</taxon>
        <taxon>Alphaproteobacteria</taxon>
        <taxon>Caulobacterales</taxon>
        <taxon>Caulobacteraceae</taxon>
        <taxon>Phenylobacterium</taxon>
    </lineage>
</organism>
<evidence type="ECO:0000313" key="2">
    <source>
        <dbReference type="EMBL" id="MET3526078.1"/>
    </source>
</evidence>
<keyword evidence="3" id="KW-1185">Reference proteome</keyword>
<accession>A0ABV2EGA9</accession>
<dbReference type="RefSeq" id="WP_331929197.1">
    <property type="nucleotide sequence ID" value="NZ_JBEPLU010000001.1"/>
</dbReference>
<keyword evidence="1" id="KW-0472">Membrane</keyword>
<evidence type="ECO:0000313" key="3">
    <source>
        <dbReference type="Proteomes" id="UP001549110"/>
    </source>
</evidence>
<name>A0ABV2EGA9_9CAUL</name>
<comment type="caution">
    <text evidence="2">The sequence shown here is derived from an EMBL/GenBank/DDBJ whole genome shotgun (WGS) entry which is preliminary data.</text>
</comment>